<gene>
    <name evidence="1" type="ORF">SAMN02745941_02824</name>
</gene>
<accession>A0A1M5ZDI7</accession>
<dbReference type="AlphaFoldDB" id="A0A1M5ZDI7"/>
<sequence length="106" mass="11477">MKLTLLIPIILSTFMNLTETPKIISESNTYKEGVYDITNAIQVKASATLVSQNTSVSLAIIDANGNQTFFKKFDNINDTVNLGTILDDDRVVVVGAGEIALIIDNS</sequence>
<dbReference type="Proteomes" id="UP000184241">
    <property type="component" value="Unassembled WGS sequence"/>
</dbReference>
<evidence type="ECO:0000313" key="2">
    <source>
        <dbReference type="Proteomes" id="UP000184241"/>
    </source>
</evidence>
<organism evidence="1 2">
    <name type="scientific">Clostridium intestinale DSM 6191</name>
    <dbReference type="NCBI Taxonomy" id="1121320"/>
    <lineage>
        <taxon>Bacteria</taxon>
        <taxon>Bacillati</taxon>
        <taxon>Bacillota</taxon>
        <taxon>Clostridia</taxon>
        <taxon>Eubacteriales</taxon>
        <taxon>Clostridiaceae</taxon>
        <taxon>Clostridium</taxon>
    </lineage>
</organism>
<proteinExistence type="predicted"/>
<reference evidence="1 2" key="1">
    <citation type="submission" date="2016-11" db="EMBL/GenBank/DDBJ databases">
        <authorList>
            <person name="Jaros S."/>
            <person name="Januszkiewicz K."/>
            <person name="Wedrychowicz H."/>
        </authorList>
    </citation>
    <scope>NUCLEOTIDE SEQUENCE [LARGE SCALE GENOMIC DNA]</scope>
    <source>
        <strain evidence="1 2">DSM 6191</strain>
    </source>
</reference>
<dbReference type="EMBL" id="FQXU01000008">
    <property type="protein sequence ID" value="SHI22229.1"/>
    <property type="molecule type" value="Genomic_DNA"/>
</dbReference>
<protein>
    <submittedName>
        <fullName evidence="1">Uncharacterized protein</fullName>
    </submittedName>
</protein>
<name>A0A1M5ZDI7_9CLOT</name>
<dbReference type="RefSeq" id="WP_073020373.1">
    <property type="nucleotide sequence ID" value="NZ_FQXU01000008.1"/>
</dbReference>
<evidence type="ECO:0000313" key="1">
    <source>
        <dbReference type="EMBL" id="SHI22229.1"/>
    </source>
</evidence>